<evidence type="ECO:0000313" key="1">
    <source>
        <dbReference type="EMBL" id="MEM0578756.1"/>
    </source>
</evidence>
<reference evidence="1 2" key="1">
    <citation type="submission" date="2024-03" db="EMBL/GenBank/DDBJ databases">
        <title>Two novel species of the genus Flavobacterium exhibiting potentially degradation of complex polysaccharides.</title>
        <authorList>
            <person name="Lian X."/>
        </authorList>
    </citation>
    <scope>NUCLEOTIDE SEQUENCE [LARGE SCALE GENOMIC DNA]</scope>
    <source>
        <strain evidence="1 2">N6</strain>
    </source>
</reference>
<sequence length="419" mass="45328">KRYELSNHLGNVLSVISDRSLVGANNTLTPDVLSYSDYYPFGQLVPNRHGSSAAYRYGFQGQEMDNEIKGEGNSLNYTFRMHDPRVGRFFARDPLEGKYPYLTPYQFSSNQPIHASELEGKESSNELNAGAKINYHLGGGFSASLYAGLSAKGNIGDVGGMASINIAATTYQGGPGTSPMSPSLFTLTASPALTLGVGNGSSMNLNLFNSQSGSGVNNSFDSSLTIGGNAILSSGRNSDGSGRNQWLGATALKLGNIQIASYNDVKKTPLFFGSGTDQFWSAGLNLQVKNGDLTATYSFDCYYGLSNNKATYDQDRILGGQNFDNQDIFDLLLNNGIEKMSLQHSSYGVIQSGSNTGSETFWPSDKMHDNIPWPSIRKPDATFHHLFVPYDNGRAKPSLSKISRYFSGTTFSNSLFNSN</sequence>
<dbReference type="EMBL" id="JBCGDP010000039">
    <property type="protein sequence ID" value="MEM0578756.1"/>
    <property type="molecule type" value="Genomic_DNA"/>
</dbReference>
<comment type="caution">
    <text evidence="1">The sequence shown here is derived from an EMBL/GenBank/DDBJ whole genome shotgun (WGS) entry which is preliminary data.</text>
</comment>
<dbReference type="PANTHER" id="PTHR32305">
    <property type="match status" value="1"/>
</dbReference>
<protein>
    <submittedName>
        <fullName evidence="1">RHS repeat-associated core domain-containing protein</fullName>
    </submittedName>
</protein>
<dbReference type="Proteomes" id="UP001468798">
    <property type="component" value="Unassembled WGS sequence"/>
</dbReference>
<organism evidence="1 2">
    <name type="scientific">Flavobacterium polysaccharolyticum</name>
    <dbReference type="NCBI Taxonomy" id="3133148"/>
    <lineage>
        <taxon>Bacteria</taxon>
        <taxon>Pseudomonadati</taxon>
        <taxon>Bacteroidota</taxon>
        <taxon>Flavobacteriia</taxon>
        <taxon>Flavobacteriales</taxon>
        <taxon>Flavobacteriaceae</taxon>
        <taxon>Flavobacterium</taxon>
    </lineage>
</organism>
<dbReference type="RefSeq" id="WP_342693559.1">
    <property type="nucleotide sequence ID" value="NZ_JBCGDP010000039.1"/>
</dbReference>
<feature type="non-terminal residue" evidence="1">
    <location>
        <position position="1"/>
    </location>
</feature>
<dbReference type="Gene3D" id="2.180.10.10">
    <property type="entry name" value="RHS repeat-associated core"/>
    <property type="match status" value="1"/>
</dbReference>
<dbReference type="PANTHER" id="PTHR32305:SF15">
    <property type="entry name" value="PROTEIN RHSA-RELATED"/>
    <property type="match status" value="1"/>
</dbReference>
<evidence type="ECO:0000313" key="2">
    <source>
        <dbReference type="Proteomes" id="UP001468798"/>
    </source>
</evidence>
<dbReference type="InterPro" id="IPR022385">
    <property type="entry name" value="Rhs_assc_core"/>
</dbReference>
<dbReference type="NCBIfam" id="TIGR03696">
    <property type="entry name" value="Rhs_assc_core"/>
    <property type="match status" value="1"/>
</dbReference>
<keyword evidence="2" id="KW-1185">Reference proteome</keyword>
<name>A0ABU9NTS2_9FLAO</name>
<dbReference type="InterPro" id="IPR050708">
    <property type="entry name" value="T6SS_VgrG/RHS"/>
</dbReference>
<accession>A0ABU9NTS2</accession>
<proteinExistence type="predicted"/>
<gene>
    <name evidence="1" type="ORF">WFZ86_19800</name>
</gene>